<dbReference type="PANTHER" id="PTHR32322:SF18">
    <property type="entry name" value="S-ADENOSYLMETHIONINE_S-ADENOSYLHOMOCYSTEINE TRANSPORTER"/>
    <property type="match status" value="1"/>
</dbReference>
<dbReference type="Pfam" id="PF00892">
    <property type="entry name" value="EamA"/>
    <property type="match status" value="2"/>
</dbReference>
<dbReference type="InterPro" id="IPR037185">
    <property type="entry name" value="EmrE-like"/>
</dbReference>
<proteinExistence type="predicted"/>
<evidence type="ECO:0000256" key="2">
    <source>
        <dbReference type="ARBA" id="ARBA00022475"/>
    </source>
</evidence>
<evidence type="ECO:0000256" key="6">
    <source>
        <dbReference type="SAM" id="Phobius"/>
    </source>
</evidence>
<accession>A0A345ZA65</accession>
<dbReference type="OrthoDB" id="9805239at2"/>
<keyword evidence="2" id="KW-1003">Cell membrane</keyword>
<feature type="transmembrane region" description="Helical" evidence="6">
    <location>
        <begin position="275"/>
        <end position="292"/>
    </location>
</feature>
<dbReference type="SUPFAM" id="SSF103481">
    <property type="entry name" value="Multidrug resistance efflux transporter EmrE"/>
    <property type="match status" value="2"/>
</dbReference>
<dbReference type="InterPro" id="IPR000620">
    <property type="entry name" value="EamA_dom"/>
</dbReference>
<feature type="domain" description="EamA" evidence="7">
    <location>
        <begin position="2"/>
        <end position="136"/>
    </location>
</feature>
<evidence type="ECO:0000256" key="4">
    <source>
        <dbReference type="ARBA" id="ARBA00022989"/>
    </source>
</evidence>
<feature type="transmembrane region" description="Helical" evidence="6">
    <location>
        <begin position="28"/>
        <end position="48"/>
    </location>
</feature>
<evidence type="ECO:0000256" key="3">
    <source>
        <dbReference type="ARBA" id="ARBA00022692"/>
    </source>
</evidence>
<organism evidence="8 9">
    <name type="scientific">Candidatus Chromulinivorax destructor</name>
    <dbReference type="NCBI Taxonomy" id="2066483"/>
    <lineage>
        <taxon>Bacteria</taxon>
        <taxon>Candidatus Babelota</taxon>
        <taxon>Candidatus Babeliae</taxon>
        <taxon>Candidatus Babeliales</taxon>
        <taxon>Candidatus Chromulinivoraceae</taxon>
        <taxon>Candidatus Chromulinivorax</taxon>
    </lineage>
</organism>
<evidence type="ECO:0000256" key="1">
    <source>
        <dbReference type="ARBA" id="ARBA00004651"/>
    </source>
</evidence>
<feature type="transmembrane region" description="Helical" evidence="6">
    <location>
        <begin position="249"/>
        <end position="269"/>
    </location>
</feature>
<dbReference type="PANTHER" id="PTHR32322">
    <property type="entry name" value="INNER MEMBRANE TRANSPORTER"/>
    <property type="match status" value="1"/>
</dbReference>
<feature type="domain" description="EamA" evidence="7">
    <location>
        <begin position="152"/>
        <end position="292"/>
    </location>
</feature>
<dbReference type="RefSeq" id="WP_115585197.1">
    <property type="nucleotide sequence ID" value="NZ_CP025544.1"/>
</dbReference>
<keyword evidence="9" id="KW-1185">Reference proteome</keyword>
<dbReference type="Proteomes" id="UP000254834">
    <property type="component" value="Chromosome"/>
</dbReference>
<name>A0A345ZA65_9BACT</name>
<feature type="transmembrane region" description="Helical" evidence="6">
    <location>
        <begin position="181"/>
        <end position="207"/>
    </location>
</feature>
<evidence type="ECO:0000313" key="9">
    <source>
        <dbReference type="Proteomes" id="UP000254834"/>
    </source>
</evidence>
<keyword evidence="4 6" id="KW-1133">Transmembrane helix</keyword>
<evidence type="ECO:0000256" key="5">
    <source>
        <dbReference type="ARBA" id="ARBA00023136"/>
    </source>
</evidence>
<dbReference type="Gene3D" id="1.10.3730.20">
    <property type="match status" value="1"/>
</dbReference>
<keyword evidence="3 6" id="KW-0812">Transmembrane</keyword>
<evidence type="ECO:0000313" key="8">
    <source>
        <dbReference type="EMBL" id="AXK60182.1"/>
    </source>
</evidence>
<feature type="transmembrane region" description="Helical" evidence="6">
    <location>
        <begin position="60"/>
        <end position="77"/>
    </location>
</feature>
<dbReference type="AlphaFoldDB" id="A0A345ZA65"/>
<feature type="transmembrane region" description="Helical" evidence="6">
    <location>
        <begin position="148"/>
        <end position="169"/>
    </location>
</feature>
<gene>
    <name evidence="8" type="ORF">C0J27_00255</name>
</gene>
<keyword evidence="5 6" id="KW-0472">Membrane</keyword>
<sequence length="295" mass="33873">MFFIIIYNFLSSCILLLSKYVTNYASPLVITTIRTGMATTITLGWLFFYHRNQLQQLKKLSLFDYTAIFLVGLFHSFLRSMLSFWAMQYLSGTDIALMLYLTPFFCAGFSYLLWGEKLTRYQWFGIFISCIGVLILESHYIFSSCMQRQAYAIIILLTAIMCNALGMIIMRYLLHQRNISIILVTSGSLLCAHGLSLVALLATPSLIIMKASSSESMKFFIGIIFIISLLHSVSMYMKSWLLQKYSATSISLSYFMMPLWASFFGYVLFHEVVNVQSIIAFFVITLGLCIFYRQE</sequence>
<dbReference type="GO" id="GO:0005886">
    <property type="term" value="C:plasma membrane"/>
    <property type="evidence" value="ECO:0007669"/>
    <property type="project" value="UniProtKB-SubCell"/>
</dbReference>
<comment type="subcellular location">
    <subcellularLocation>
        <location evidence="1">Cell membrane</location>
        <topology evidence="1">Multi-pass membrane protein</topology>
    </subcellularLocation>
</comment>
<protein>
    <recommendedName>
        <fullName evidence="7">EamA domain-containing protein</fullName>
    </recommendedName>
</protein>
<dbReference type="KEGG" id="cdes:C0J27_00255"/>
<dbReference type="EMBL" id="CP025544">
    <property type="protein sequence ID" value="AXK60182.1"/>
    <property type="molecule type" value="Genomic_DNA"/>
</dbReference>
<dbReference type="InterPro" id="IPR050638">
    <property type="entry name" value="AA-Vitamin_Transporters"/>
</dbReference>
<feature type="transmembrane region" description="Helical" evidence="6">
    <location>
        <begin position="121"/>
        <end position="142"/>
    </location>
</feature>
<feature type="transmembrane region" description="Helical" evidence="6">
    <location>
        <begin position="219"/>
        <end position="237"/>
    </location>
</feature>
<feature type="transmembrane region" description="Helical" evidence="6">
    <location>
        <begin position="97"/>
        <end position="114"/>
    </location>
</feature>
<evidence type="ECO:0000259" key="7">
    <source>
        <dbReference type="Pfam" id="PF00892"/>
    </source>
</evidence>
<reference evidence="8 9" key="1">
    <citation type="submission" date="2017-12" db="EMBL/GenBank/DDBJ databases">
        <title>Chromulinavorax destructans is a abundant pathogen of dominant heterotrophic picoflagllates.</title>
        <authorList>
            <person name="Deeg C.M."/>
            <person name="Zimmer M."/>
            <person name="Suttle C.A."/>
        </authorList>
    </citation>
    <scope>NUCLEOTIDE SEQUENCE [LARGE SCALE GENOMIC DNA]</scope>
    <source>
        <strain evidence="8 9">SeV1</strain>
    </source>
</reference>